<gene>
    <name evidence="6" type="ORF">R5R35_010236</name>
</gene>
<feature type="domain" description="Leprecan-like alpha-helical" evidence="5">
    <location>
        <begin position="49"/>
        <end position="344"/>
    </location>
</feature>
<dbReference type="InterPro" id="IPR011990">
    <property type="entry name" value="TPR-like_helical_dom_sf"/>
</dbReference>
<evidence type="ECO:0000313" key="7">
    <source>
        <dbReference type="Proteomes" id="UP001378592"/>
    </source>
</evidence>
<dbReference type="InterPro" id="IPR052284">
    <property type="entry name" value="Collagen_mod_leprecan"/>
</dbReference>
<dbReference type="GO" id="GO:0005518">
    <property type="term" value="F:collagen binding"/>
    <property type="evidence" value="ECO:0007669"/>
    <property type="project" value="TreeGrafter"/>
</dbReference>
<accession>A0AAN9VMR7</accession>
<feature type="signal peptide" evidence="4">
    <location>
        <begin position="1"/>
        <end position="25"/>
    </location>
</feature>
<evidence type="ECO:0000256" key="3">
    <source>
        <dbReference type="ARBA" id="ARBA00023180"/>
    </source>
</evidence>
<evidence type="ECO:0000256" key="1">
    <source>
        <dbReference type="ARBA" id="ARBA00006487"/>
    </source>
</evidence>
<sequence>MREGIELRSNCVFLLLLSSFVLTWAVDNRTLTFNEEPQEITHSDSVFIDDLHAKGVEAYLENDWNSCIKYFSAAAKEHRTFMKTTAKCRNRCRSRSEGEPFMFPFDVENLHFYETAVRTTLCLLKCKNAAFKNKFVSVSPELDKLYFRKKPYEYLHLCYYQKKMLQKAASAAFTALVANPEENAMINNLKFYSSLPEVNMNAIENLEIKAFVPLYIQGVEAYNKGDFASVINLLEQSLKKWLRAAEECRAYCESPFDQGWFPDFISSVSNHFTFCLRCKQKCEMPLNSLNGEYHEDMLPSHYHYLQYSYYKVSKLQKACEAVESYLLFFPNEETMIKNKEFYSQYLNGNMDYFVPREEAVKYVQRQKYENQLLNFIDTEFKKIAEKMGDTDSEEETNEVHS</sequence>
<comment type="caution">
    <text evidence="6">The sequence shown here is derived from an EMBL/GenBank/DDBJ whole genome shotgun (WGS) entry which is preliminary data.</text>
</comment>
<keyword evidence="7" id="KW-1185">Reference proteome</keyword>
<evidence type="ECO:0000259" key="5">
    <source>
        <dbReference type="Pfam" id="PF23557"/>
    </source>
</evidence>
<dbReference type="PANTHER" id="PTHR13986:SF8">
    <property type="entry name" value="PROLYL 3-HYDROXYLASE 1-LIKE PROTEIN"/>
    <property type="match status" value="1"/>
</dbReference>
<keyword evidence="3" id="KW-0325">Glycoprotein</keyword>
<evidence type="ECO:0000256" key="2">
    <source>
        <dbReference type="ARBA" id="ARBA00022729"/>
    </source>
</evidence>
<dbReference type="Proteomes" id="UP001378592">
    <property type="component" value="Unassembled WGS sequence"/>
</dbReference>
<evidence type="ECO:0000313" key="6">
    <source>
        <dbReference type="EMBL" id="KAK7793242.1"/>
    </source>
</evidence>
<dbReference type="AlphaFoldDB" id="A0AAN9VMR7"/>
<comment type="similarity">
    <text evidence="1">Belongs to the leprecan family.</text>
</comment>
<protein>
    <recommendedName>
        <fullName evidence="5">Leprecan-like alpha-helical domain-containing protein</fullName>
    </recommendedName>
</protein>
<dbReference type="Pfam" id="PF23557">
    <property type="entry name" value="TPR_leprecan"/>
    <property type="match status" value="1"/>
</dbReference>
<dbReference type="GO" id="GO:0030199">
    <property type="term" value="P:collagen fibril organization"/>
    <property type="evidence" value="ECO:0007669"/>
    <property type="project" value="TreeGrafter"/>
</dbReference>
<proteinExistence type="inferred from homology"/>
<feature type="chain" id="PRO_5043022430" description="Leprecan-like alpha-helical domain-containing protein" evidence="4">
    <location>
        <begin position="26"/>
        <end position="401"/>
    </location>
</feature>
<dbReference type="InterPro" id="IPR056585">
    <property type="entry name" value="Leprecan_dom"/>
</dbReference>
<reference evidence="6 7" key="1">
    <citation type="submission" date="2024-03" db="EMBL/GenBank/DDBJ databases">
        <title>The genome assembly and annotation of the cricket Gryllus longicercus Weissman &amp; Gray.</title>
        <authorList>
            <person name="Szrajer S."/>
            <person name="Gray D."/>
            <person name="Ylla G."/>
        </authorList>
    </citation>
    <scope>NUCLEOTIDE SEQUENCE [LARGE SCALE GENOMIC DNA]</scope>
    <source>
        <strain evidence="6">DAG 2021-001</strain>
        <tissue evidence="6">Whole body minus gut</tissue>
    </source>
</reference>
<dbReference type="Gene3D" id="1.25.40.10">
    <property type="entry name" value="Tetratricopeptide repeat domain"/>
    <property type="match status" value="2"/>
</dbReference>
<dbReference type="GO" id="GO:0005783">
    <property type="term" value="C:endoplasmic reticulum"/>
    <property type="evidence" value="ECO:0007669"/>
    <property type="project" value="TreeGrafter"/>
</dbReference>
<organism evidence="6 7">
    <name type="scientific">Gryllus longicercus</name>
    <dbReference type="NCBI Taxonomy" id="2509291"/>
    <lineage>
        <taxon>Eukaryota</taxon>
        <taxon>Metazoa</taxon>
        <taxon>Ecdysozoa</taxon>
        <taxon>Arthropoda</taxon>
        <taxon>Hexapoda</taxon>
        <taxon>Insecta</taxon>
        <taxon>Pterygota</taxon>
        <taxon>Neoptera</taxon>
        <taxon>Polyneoptera</taxon>
        <taxon>Orthoptera</taxon>
        <taxon>Ensifera</taxon>
        <taxon>Gryllidea</taxon>
        <taxon>Grylloidea</taxon>
        <taxon>Gryllidae</taxon>
        <taxon>Gryllinae</taxon>
        <taxon>Gryllus</taxon>
    </lineage>
</organism>
<evidence type="ECO:0000256" key="4">
    <source>
        <dbReference type="SAM" id="SignalP"/>
    </source>
</evidence>
<keyword evidence="2 4" id="KW-0732">Signal</keyword>
<name>A0AAN9VMR7_9ORTH</name>
<dbReference type="EMBL" id="JAZDUA010000394">
    <property type="protein sequence ID" value="KAK7793242.1"/>
    <property type="molecule type" value="Genomic_DNA"/>
</dbReference>
<dbReference type="PANTHER" id="PTHR13986">
    <property type="entry name" value="PROTEIN LYSINE HYDROXYLATION COMPLEX COMPONENT"/>
    <property type="match status" value="1"/>
</dbReference>